<reference evidence="1 2" key="1">
    <citation type="journal article" date="2018" name="Sci. Rep.">
        <title>Genomic signatures of local adaptation to the degree of environmental predictability in rotifers.</title>
        <authorList>
            <person name="Franch-Gras L."/>
            <person name="Hahn C."/>
            <person name="Garcia-Roger E.M."/>
            <person name="Carmona M.J."/>
            <person name="Serra M."/>
            <person name="Gomez A."/>
        </authorList>
    </citation>
    <scope>NUCLEOTIDE SEQUENCE [LARGE SCALE GENOMIC DNA]</scope>
    <source>
        <strain evidence="1">HYR1</strain>
    </source>
</reference>
<organism evidence="1 2">
    <name type="scientific">Brachionus plicatilis</name>
    <name type="common">Marine rotifer</name>
    <name type="synonym">Brachionus muelleri</name>
    <dbReference type="NCBI Taxonomy" id="10195"/>
    <lineage>
        <taxon>Eukaryota</taxon>
        <taxon>Metazoa</taxon>
        <taxon>Spiralia</taxon>
        <taxon>Gnathifera</taxon>
        <taxon>Rotifera</taxon>
        <taxon>Eurotatoria</taxon>
        <taxon>Monogononta</taxon>
        <taxon>Pseudotrocha</taxon>
        <taxon>Ploima</taxon>
        <taxon>Brachionidae</taxon>
        <taxon>Brachionus</taxon>
    </lineage>
</organism>
<feature type="non-terminal residue" evidence="1">
    <location>
        <position position="1"/>
    </location>
</feature>
<sequence>QSAFIFEHKREKLIPRFYKSDEIFIFLKEINKYLKQALKYNTNSKISAERVIELLFIYFCMPDLSHDNGNCKENLIFDMSID</sequence>
<dbReference type="EMBL" id="REGN01001877">
    <property type="protein sequence ID" value="RNA31960.1"/>
    <property type="molecule type" value="Genomic_DNA"/>
</dbReference>
<name>A0A3M7S8R5_BRAPC</name>
<comment type="caution">
    <text evidence="1">The sequence shown here is derived from an EMBL/GenBank/DDBJ whole genome shotgun (WGS) entry which is preliminary data.</text>
</comment>
<evidence type="ECO:0000313" key="2">
    <source>
        <dbReference type="Proteomes" id="UP000276133"/>
    </source>
</evidence>
<evidence type="ECO:0000313" key="1">
    <source>
        <dbReference type="EMBL" id="RNA31960.1"/>
    </source>
</evidence>
<accession>A0A3M7S8R5</accession>
<keyword evidence="2" id="KW-1185">Reference proteome</keyword>
<dbReference type="Proteomes" id="UP000276133">
    <property type="component" value="Unassembled WGS sequence"/>
</dbReference>
<gene>
    <name evidence="1" type="ORF">BpHYR1_011140</name>
</gene>
<dbReference type="AlphaFoldDB" id="A0A3M7S8R5"/>
<protein>
    <submittedName>
        <fullName evidence="1">Uncharacterized protein</fullName>
    </submittedName>
</protein>
<proteinExistence type="predicted"/>